<keyword evidence="4" id="KW-1185">Reference proteome</keyword>
<reference evidence="3 4" key="1">
    <citation type="submission" date="2016-02" db="EMBL/GenBank/DDBJ databases">
        <title>Discovery of a natural microsporidian pathogen with a broad tissue tropism in Caenorhabditis elegans.</title>
        <authorList>
            <person name="Luallen R.J."/>
            <person name="Reinke A.W."/>
            <person name="Tong L."/>
            <person name="Botts M.R."/>
            <person name="Felix M.-A."/>
            <person name="Troemel E.R."/>
        </authorList>
    </citation>
    <scope>NUCLEOTIDE SEQUENCE [LARGE SCALE GENOMIC DNA]</scope>
    <source>
        <strain evidence="3 4">JUm2807</strain>
    </source>
</reference>
<dbReference type="EMBL" id="LTDL01000014">
    <property type="protein sequence ID" value="OAG31759.1"/>
    <property type="molecule type" value="Genomic_DNA"/>
</dbReference>
<name>A0A177ELA3_9MICR</name>
<dbReference type="Proteomes" id="UP000185944">
    <property type="component" value="Unassembled WGS sequence"/>
</dbReference>
<dbReference type="STRING" id="1805483.A0A177ELA3"/>
<keyword evidence="1" id="KW-0175">Coiled coil</keyword>
<accession>A0A177ELA3</accession>
<evidence type="ECO:0000313" key="3">
    <source>
        <dbReference type="EMBL" id="OAG31759.1"/>
    </source>
</evidence>
<proteinExistence type="predicted"/>
<evidence type="ECO:0000256" key="1">
    <source>
        <dbReference type="SAM" id="Coils"/>
    </source>
</evidence>
<evidence type="ECO:0000313" key="4">
    <source>
        <dbReference type="Proteomes" id="UP000185944"/>
    </source>
</evidence>
<evidence type="ECO:0000256" key="2">
    <source>
        <dbReference type="SAM" id="MobiDB-lite"/>
    </source>
</evidence>
<organism evidence="3 4">
    <name type="scientific">Nematocida displodere</name>
    <dbReference type="NCBI Taxonomy" id="1805483"/>
    <lineage>
        <taxon>Eukaryota</taxon>
        <taxon>Fungi</taxon>
        <taxon>Fungi incertae sedis</taxon>
        <taxon>Microsporidia</taxon>
        <taxon>Nematocida</taxon>
    </lineage>
</organism>
<dbReference type="GeneID" id="93646584"/>
<dbReference type="RefSeq" id="XP_067545360.1">
    <property type="nucleotide sequence ID" value="XM_067687652.1"/>
</dbReference>
<dbReference type="VEuPathDB" id="MicrosporidiaDB:NEDG_00234"/>
<protein>
    <submittedName>
        <fullName evidence="3">Uncharacterized protein</fullName>
    </submittedName>
</protein>
<feature type="region of interest" description="Disordered" evidence="2">
    <location>
        <begin position="780"/>
        <end position="865"/>
    </location>
</feature>
<dbReference type="AlphaFoldDB" id="A0A177ELA3"/>
<dbReference type="OrthoDB" id="2187670at2759"/>
<comment type="caution">
    <text evidence="3">The sequence shown here is derived from an EMBL/GenBank/DDBJ whole genome shotgun (WGS) entry which is preliminary data.</text>
</comment>
<feature type="coiled-coil region" evidence="1">
    <location>
        <begin position="82"/>
        <end position="132"/>
    </location>
</feature>
<sequence length="865" mass="98563">MNKDVKKLEDAIRKLRVDFPETLLDVFEPGRTLQAILSSEAKHQEFESGHLMLTAGMHGVIRENSETLKDSAIEYHRLHTALKASHATLEEAKEKAGRLKQLFAAPSIAHYLESLTHERQQAEGEEKEKRLKQVLAVEMLSLKDIFAGRLQEVSKSLRYVETESVRSEIKKRTEERVWHIKKEIEVRVRRHVLQNEELSDMEVHVLPLINGSLLTTLHEAVQEGLVETINKASVAIRRHTVRKKSDARQEEKEALSKTLPAFADEIQVLLSRTVSLVKQAREVPPPAKEHRLRYSSSILREITVSEIEHKTHSRISLPPLPPATTEKDVLDLFVTWISKFFRRLSGDSTHAGKEKEQLYDITTIKRTPEAMKLYHDTFVTKYGMDMKEEVERDEVPQTTILNIHEINTDECLLAVHGISRILARSLSLVHHDLFPGVEDTTKELQDLGISKCFEKKRETLLAMINKAAKLPKPRPNSLGKYTHIAEEVLAAAEEFIELMTEGLEEEFITCTQEVLDKLVCSIEKTFRETLRVSEKEYDQIKYYTAQTEEELRTQILQWNSPQAADPLEGSFFTALPNQDFIAVSAFLSLVEDALDLTVKVAEIVEQFQPQTQPQTQGSNPENPKTPESVQALTALKETIWGYFTVHFLILTKQAMDKLVDTGEIQDKRFMHFLSMSTLLVTHIAPHIQQYIAMFLFMNIDRCLSVYNKSTFKHLLASIQTKLGRALGESTEKDTIYIPEFAIFAIKALQTQDKVYMHALLQMFKDDEIVTGIIKAQIATRPKNVPQNIPTPEHTNKPKDTPKDATKPKDTTKDANKPKDTTKDATKDTTKLKDTPKDTTKPKDTNKPKDTTKDANKPKDATKPEQ</sequence>
<gene>
    <name evidence="3" type="ORF">NEDG_00234</name>
</gene>
<feature type="compositionally biased region" description="Basic and acidic residues" evidence="2">
    <location>
        <begin position="793"/>
        <end position="865"/>
    </location>
</feature>